<evidence type="ECO:0000313" key="1">
    <source>
        <dbReference type="EMBL" id="CAK9060345.1"/>
    </source>
</evidence>
<evidence type="ECO:0000313" key="2">
    <source>
        <dbReference type="Proteomes" id="UP001642484"/>
    </source>
</evidence>
<keyword evidence="2" id="KW-1185">Reference proteome</keyword>
<comment type="caution">
    <text evidence="1">The sequence shown here is derived from an EMBL/GenBank/DDBJ whole genome shotgun (WGS) entry which is preliminary data.</text>
</comment>
<gene>
    <name evidence="1" type="ORF">CCMP2556_LOCUS29693</name>
</gene>
<dbReference type="EMBL" id="CAXAMN010021507">
    <property type="protein sequence ID" value="CAK9060345.1"/>
    <property type="molecule type" value="Genomic_DNA"/>
</dbReference>
<reference evidence="1 2" key="1">
    <citation type="submission" date="2024-02" db="EMBL/GenBank/DDBJ databases">
        <authorList>
            <person name="Chen Y."/>
            <person name="Shah S."/>
            <person name="Dougan E. K."/>
            <person name="Thang M."/>
            <person name="Chan C."/>
        </authorList>
    </citation>
    <scope>NUCLEOTIDE SEQUENCE [LARGE SCALE GENOMIC DNA]</scope>
</reference>
<proteinExistence type="predicted"/>
<accession>A0ABP0N976</accession>
<dbReference type="Proteomes" id="UP001642484">
    <property type="component" value="Unassembled WGS sequence"/>
</dbReference>
<organism evidence="1 2">
    <name type="scientific">Durusdinium trenchii</name>
    <dbReference type="NCBI Taxonomy" id="1381693"/>
    <lineage>
        <taxon>Eukaryota</taxon>
        <taxon>Sar</taxon>
        <taxon>Alveolata</taxon>
        <taxon>Dinophyceae</taxon>
        <taxon>Suessiales</taxon>
        <taxon>Symbiodiniaceae</taxon>
        <taxon>Durusdinium</taxon>
    </lineage>
</organism>
<protein>
    <submittedName>
        <fullName evidence="1">Uncharacterized protein</fullName>
    </submittedName>
</protein>
<sequence length="476" mass="52805">MEFFVLPETPSKCRCEDPCIGKDFGASGRGTDPATGEILCDCHTQVANTECSRPGQQTFSIVGNAAGCHCEPAPVWARSIKSPVETAALAFCEAAAQEGDEDSVPSVSVCEGQLSNRKATGPYGRLDALLAEAPKTVAWHLNRVCRDECKELVKKTKGEMKKMQRDMGSPRGGDDRAIPVGETCADRVVKQAEAEIFGCCGRSCGWNGRSCISWPFFDERQKADWQAECCTEYNVLKNSSREKMCNSVLKKHDADLASKNDLSQEGKDVAAAYVGQDFQLLWTQKGVDSELGRNYTWLQPKPKAGEEVTEQLLLLQPNIRKKALDEGWFKQKKLETASLMEIQGTPTNCIPKEMDTCTSDMQELRISVCAKQEGWLYSHIPSKMKCKKMIDTKKMAKSPYECFTEAKYGAVGTIKHYAFHYNKANAEQPITCYAQPDKSTCSLRPPPKLVQKDTVIKFDSVWLWLDAPVKAKTSTP</sequence>
<name>A0ABP0N976_9DINO</name>